<feature type="domain" description="Glycosyltransferase 2-like" evidence="3">
    <location>
        <begin position="329"/>
        <end position="412"/>
    </location>
</feature>
<dbReference type="SUPFAM" id="SSF53448">
    <property type="entry name" value="Nucleotide-diphospho-sugar transferases"/>
    <property type="match status" value="1"/>
</dbReference>
<keyword evidence="2 4" id="KW-0808">Transferase</keyword>
<dbReference type="GO" id="GO:0005829">
    <property type="term" value="C:cytosol"/>
    <property type="evidence" value="ECO:0007669"/>
    <property type="project" value="TreeGrafter"/>
</dbReference>
<dbReference type="AlphaFoldDB" id="X5MDV2"/>
<dbReference type="Gene3D" id="3.40.50.2000">
    <property type="entry name" value="Glycogen Phosphorylase B"/>
    <property type="match status" value="2"/>
</dbReference>
<dbReference type="Proteomes" id="UP000032160">
    <property type="component" value="Chromosome I"/>
</dbReference>
<evidence type="ECO:0000256" key="1">
    <source>
        <dbReference type="ARBA" id="ARBA00022676"/>
    </source>
</evidence>
<evidence type="ECO:0000313" key="5">
    <source>
        <dbReference type="Proteomes" id="UP000032160"/>
    </source>
</evidence>
<reference evidence="4 5" key="1">
    <citation type="journal article" date="2014" name="Front. Genet.">
        <title>Genome and metabolic network of "Candidatus Phaeomarinobacter ectocarpi" Ec32, a new candidate genus of Alphaproteobacteria frequently associated with brown algae.</title>
        <authorList>
            <person name="Dittami S.M."/>
            <person name="Barbeyron T."/>
            <person name="Boyen C."/>
            <person name="Cambefort J."/>
            <person name="Collet G."/>
            <person name="Delage L."/>
            <person name="Gobet A."/>
            <person name="Groisillier A."/>
            <person name="Leblanc C."/>
            <person name="Michel G."/>
            <person name="Scornet D."/>
            <person name="Siegel A."/>
            <person name="Tapia J.E."/>
            <person name="Tonon T."/>
        </authorList>
    </citation>
    <scope>NUCLEOTIDE SEQUENCE [LARGE SCALE GENOMIC DNA]</scope>
    <source>
        <strain evidence="4 5">Ec32</strain>
    </source>
</reference>
<evidence type="ECO:0000256" key="2">
    <source>
        <dbReference type="ARBA" id="ARBA00022679"/>
    </source>
</evidence>
<gene>
    <name evidence="4" type="ORF">BN1012_Phect2289</name>
</gene>
<keyword evidence="5" id="KW-1185">Reference proteome</keyword>
<dbReference type="STRING" id="1458461.BN1012_Phect2289"/>
<dbReference type="KEGG" id="pect:BN1012_Phect2289"/>
<dbReference type="GO" id="GO:0008713">
    <property type="term" value="F:ADP-heptose-lipopolysaccharide heptosyltransferase activity"/>
    <property type="evidence" value="ECO:0007669"/>
    <property type="project" value="TreeGrafter"/>
</dbReference>
<dbReference type="RefSeq" id="WP_197538337.1">
    <property type="nucleotide sequence ID" value="NZ_HG966617.1"/>
</dbReference>
<proteinExistence type="predicted"/>
<dbReference type="InterPro" id="IPR002201">
    <property type="entry name" value="Glyco_trans_9"/>
</dbReference>
<dbReference type="PATRIC" id="fig|1458461.3.peg.2295"/>
<dbReference type="InterPro" id="IPR051199">
    <property type="entry name" value="LPS_LOS_Heptosyltrfase"/>
</dbReference>
<dbReference type="PANTHER" id="PTHR30160">
    <property type="entry name" value="TETRAACYLDISACCHARIDE 4'-KINASE-RELATED"/>
    <property type="match status" value="1"/>
</dbReference>
<dbReference type="Pfam" id="PF00535">
    <property type="entry name" value="Glycos_transf_2"/>
    <property type="match status" value="1"/>
</dbReference>
<dbReference type="Gene3D" id="3.90.550.10">
    <property type="entry name" value="Spore Coat Polysaccharide Biosynthesis Protein SpsA, Chain A"/>
    <property type="match status" value="1"/>
</dbReference>
<evidence type="ECO:0000313" key="4">
    <source>
        <dbReference type="EMBL" id="CDO60502.1"/>
    </source>
</evidence>
<dbReference type="SUPFAM" id="SSF53756">
    <property type="entry name" value="UDP-Glycosyltransferase/glycogen phosphorylase"/>
    <property type="match status" value="1"/>
</dbReference>
<dbReference type="InterPro" id="IPR001173">
    <property type="entry name" value="Glyco_trans_2-like"/>
</dbReference>
<name>X5MDV2_9HYPH</name>
<protein>
    <submittedName>
        <fullName evidence="4">Glycosyl transferase|GT9</fullName>
        <ecNumber evidence="4">2.4.-.-</ecNumber>
    </submittedName>
</protein>
<evidence type="ECO:0000259" key="3">
    <source>
        <dbReference type="Pfam" id="PF00535"/>
    </source>
</evidence>
<dbReference type="HOGENOM" id="CLU_465964_0_0_5"/>
<dbReference type="EMBL" id="HG966617">
    <property type="protein sequence ID" value="CDO60502.1"/>
    <property type="molecule type" value="Genomic_DNA"/>
</dbReference>
<dbReference type="CDD" id="cd03789">
    <property type="entry name" value="GT9_LPS_heptosyltransferase"/>
    <property type="match status" value="1"/>
</dbReference>
<organism evidence="4 5">
    <name type="scientific">Candidatus Phaeomarinibacter ectocarpi</name>
    <dbReference type="NCBI Taxonomy" id="1458461"/>
    <lineage>
        <taxon>Bacteria</taxon>
        <taxon>Pseudomonadati</taxon>
        <taxon>Pseudomonadota</taxon>
        <taxon>Alphaproteobacteria</taxon>
        <taxon>Hyphomicrobiales</taxon>
        <taxon>Parvibaculaceae</taxon>
        <taxon>Candidatus Phaeomarinibacter</taxon>
    </lineage>
</organism>
<sequence>MKQILFVTYNRIGDAVLSSGVLSWLADRYPDAEITVACGPATATLFRDQPGVVRIIEMAKKKRAGHWFSLWKQTVGTRWDMVVDLRASLISYLLRAKSRHVLRQDTSLHRVPHIATVLGLKPPPPPRLATGATSRQTATGLVPDGAPVLAIGPTANWAGKAWPAERFIELIKRLTAADGVLPHARIMIIGAAAERDAALPVINAFSPDRVIDLVGKTDLPQTAACLERADCYVGNDSGPMHMAAAVGLPTLGLFGPSPEARYGPWGPKCASIRGARSFEEIISDPSYDFRSTKSEMTGLSVDDAYQAAYTLKAKIDAQAMNKSPKLSTLTVAHNEEHNLKACLDALSFADERVVVLDRCTDGSKQVALAAGADTIIEGAWPIEGDRRNAGIEACKGEWVLEVDADERVPADLAREIDAVTLASPSGYYLIQFDNYVGKTRVRYGWGAYIGASAAPRLFARGTKKWGRQRVHPALELGPRLGMLETRVDHLVDDNITDMLARFDRYTTGNARDLISSGKVETETLRRNIRRIPSRFYKAYVRRKGYREGGYGFLVGVLAGLYPVVSYLKASLEPEHYTDGNESDQK</sequence>
<dbReference type="GO" id="GO:0009244">
    <property type="term" value="P:lipopolysaccharide core region biosynthetic process"/>
    <property type="evidence" value="ECO:0007669"/>
    <property type="project" value="TreeGrafter"/>
</dbReference>
<dbReference type="InterPro" id="IPR029044">
    <property type="entry name" value="Nucleotide-diphossugar_trans"/>
</dbReference>
<keyword evidence="1 4" id="KW-0328">Glycosyltransferase</keyword>
<dbReference type="EC" id="2.4.-.-" evidence="4"/>
<dbReference type="Pfam" id="PF01075">
    <property type="entry name" value="Glyco_transf_9"/>
    <property type="match status" value="1"/>
</dbReference>
<dbReference type="CDD" id="cd02511">
    <property type="entry name" value="Beta4Glucosyltransferase"/>
    <property type="match status" value="1"/>
</dbReference>
<accession>X5MDV2</accession>